<feature type="coiled-coil region" evidence="1">
    <location>
        <begin position="49"/>
        <end position="112"/>
    </location>
</feature>
<organism evidence="2 3">
    <name type="scientific">Ranitomeya imitator</name>
    <name type="common">mimic poison frog</name>
    <dbReference type="NCBI Taxonomy" id="111125"/>
    <lineage>
        <taxon>Eukaryota</taxon>
        <taxon>Metazoa</taxon>
        <taxon>Chordata</taxon>
        <taxon>Craniata</taxon>
        <taxon>Vertebrata</taxon>
        <taxon>Euteleostomi</taxon>
        <taxon>Amphibia</taxon>
        <taxon>Batrachia</taxon>
        <taxon>Anura</taxon>
        <taxon>Neobatrachia</taxon>
        <taxon>Hyloidea</taxon>
        <taxon>Dendrobatidae</taxon>
        <taxon>Dendrobatinae</taxon>
        <taxon>Ranitomeya</taxon>
    </lineage>
</organism>
<dbReference type="Pfam" id="PF03999">
    <property type="entry name" value="MAP65_ASE1"/>
    <property type="match status" value="1"/>
</dbReference>
<keyword evidence="1" id="KW-0175">Coiled coil</keyword>
<name>A0ABN9LAS6_9NEOB</name>
<protein>
    <submittedName>
        <fullName evidence="2">Uncharacterized protein</fullName>
    </submittedName>
</protein>
<dbReference type="Proteomes" id="UP001176940">
    <property type="component" value="Unassembled WGS sequence"/>
</dbReference>
<feature type="non-terminal residue" evidence="2">
    <location>
        <position position="345"/>
    </location>
</feature>
<dbReference type="PANTHER" id="PTHR19321:SF6">
    <property type="entry name" value="PROTEIN REGULATOR OF CYTOKINESIS 1"/>
    <property type="match status" value="1"/>
</dbReference>
<dbReference type="EMBL" id="CAUEEQ010013655">
    <property type="protein sequence ID" value="CAJ0937655.1"/>
    <property type="molecule type" value="Genomic_DNA"/>
</dbReference>
<keyword evidence="3" id="KW-1185">Reference proteome</keyword>
<dbReference type="InterPro" id="IPR007145">
    <property type="entry name" value="MAP65_Ase1_PRC1"/>
</dbReference>
<feature type="coiled-coil region" evidence="1">
    <location>
        <begin position="164"/>
        <end position="227"/>
    </location>
</feature>
<comment type="caution">
    <text evidence="2">The sequence shown here is derived from an EMBL/GenBank/DDBJ whole genome shotgun (WGS) entry which is preliminary data.</text>
</comment>
<reference evidence="2" key="1">
    <citation type="submission" date="2023-07" db="EMBL/GenBank/DDBJ databases">
        <authorList>
            <person name="Stuckert A."/>
        </authorList>
    </citation>
    <scope>NUCLEOTIDE SEQUENCE</scope>
</reference>
<proteinExistence type="predicted"/>
<gene>
    <name evidence="2" type="ORF">RIMI_LOCUS7265924</name>
</gene>
<evidence type="ECO:0000313" key="2">
    <source>
        <dbReference type="EMBL" id="CAJ0937655.1"/>
    </source>
</evidence>
<accession>A0ABN9LAS6</accession>
<evidence type="ECO:0000313" key="3">
    <source>
        <dbReference type="Proteomes" id="UP001176940"/>
    </source>
</evidence>
<dbReference type="PANTHER" id="PTHR19321">
    <property type="entry name" value="PROTEIN REGULATOR OF CYTOKINESIS 1 PRC1-RELATED"/>
    <property type="match status" value="1"/>
</dbReference>
<sequence length="345" mass="40158">MEIIFHSKVKWRSFPSEPYHVPKQWFTPTCEMEENMTILQIERDLRVRLEVLTKQKTDRLEELKILQQKDQELCSDLCVTPYYIPSGSIPSLQQLEELKEHIKVQTEEKRKRLEAFSALRTEIRQCLDDIGRQPENSLEQDAICEDEEAFFLTQENIKALTVLKAQLELRKEALLSTLNTVKEKVLSLWDLLQVTQEEREACGKVSGRSISEELRMWESELARLEELKMANLKQVILNIRKELKDYWDKCFYTLEQTKTFAPYYCGQGPGSQSPGGTGLWIFRAGLRVPSHTAISIATTVRFVTFQRYRYDIAVSDTQQRSGILLRIPAVSECEKQTARDLTDTR</sequence>
<evidence type="ECO:0000256" key="1">
    <source>
        <dbReference type="SAM" id="Coils"/>
    </source>
</evidence>